<dbReference type="CDD" id="cd00082">
    <property type="entry name" value="HisKA"/>
    <property type="match status" value="1"/>
</dbReference>
<dbReference type="PROSITE" id="PS50109">
    <property type="entry name" value="HIS_KIN"/>
    <property type="match status" value="1"/>
</dbReference>
<evidence type="ECO:0000313" key="12">
    <source>
        <dbReference type="EMBL" id="MCF3946909.1"/>
    </source>
</evidence>
<dbReference type="InterPro" id="IPR011006">
    <property type="entry name" value="CheY-like_superfamily"/>
</dbReference>
<dbReference type="InterPro" id="IPR005467">
    <property type="entry name" value="His_kinase_dom"/>
</dbReference>
<dbReference type="PROSITE" id="PS50113">
    <property type="entry name" value="PAC"/>
    <property type="match status" value="1"/>
</dbReference>
<evidence type="ECO:0000256" key="3">
    <source>
        <dbReference type="ARBA" id="ARBA00022553"/>
    </source>
</evidence>
<proteinExistence type="predicted"/>
<feature type="domain" description="PAC" evidence="11">
    <location>
        <begin position="373"/>
        <end position="423"/>
    </location>
</feature>
<comment type="caution">
    <text evidence="12">The sequence shown here is derived from an EMBL/GenBank/DDBJ whole genome shotgun (WGS) entry which is preliminary data.</text>
</comment>
<dbReference type="Gene3D" id="1.10.287.130">
    <property type="match status" value="1"/>
</dbReference>
<gene>
    <name evidence="12" type="ORF">L2A60_09475</name>
</gene>
<comment type="catalytic activity">
    <reaction evidence="1">
        <text>ATP + protein L-histidine = ADP + protein N-phospho-L-histidine.</text>
        <dbReference type="EC" id="2.7.13.3"/>
    </reaction>
</comment>
<dbReference type="Proteomes" id="UP001521209">
    <property type="component" value="Unassembled WGS sequence"/>
</dbReference>
<dbReference type="Gene3D" id="3.30.565.10">
    <property type="entry name" value="Histidine kinase-like ATPase, C-terminal domain"/>
    <property type="match status" value="1"/>
</dbReference>
<accession>A0ABS9DVZ7</accession>
<dbReference type="SUPFAM" id="SSF47384">
    <property type="entry name" value="Homodimeric domain of signal transducing histidine kinase"/>
    <property type="match status" value="1"/>
</dbReference>
<protein>
    <recommendedName>
        <fullName evidence="2">histidine kinase</fullName>
        <ecNumber evidence="2">2.7.13.3</ecNumber>
    </recommendedName>
</protein>
<feature type="region of interest" description="Disordered" evidence="8">
    <location>
        <begin position="70"/>
        <end position="89"/>
    </location>
</feature>
<evidence type="ECO:0000256" key="5">
    <source>
        <dbReference type="ARBA" id="ARBA00022777"/>
    </source>
</evidence>
<feature type="domain" description="Response regulatory" evidence="10">
    <location>
        <begin position="679"/>
        <end position="796"/>
    </location>
</feature>
<dbReference type="PANTHER" id="PTHR43047">
    <property type="entry name" value="TWO-COMPONENT HISTIDINE PROTEIN KINASE"/>
    <property type="match status" value="1"/>
</dbReference>
<feature type="coiled-coil region" evidence="7">
    <location>
        <begin position="223"/>
        <end position="299"/>
    </location>
</feature>
<dbReference type="InterPro" id="IPR003661">
    <property type="entry name" value="HisK_dim/P_dom"/>
</dbReference>
<dbReference type="InterPro" id="IPR036890">
    <property type="entry name" value="HATPase_C_sf"/>
</dbReference>
<dbReference type="PANTHER" id="PTHR43047:SF9">
    <property type="entry name" value="HISTIDINE KINASE"/>
    <property type="match status" value="1"/>
</dbReference>
<keyword evidence="13" id="KW-1185">Reference proteome</keyword>
<dbReference type="SUPFAM" id="SSF55785">
    <property type="entry name" value="PYP-like sensor domain (PAS domain)"/>
    <property type="match status" value="1"/>
</dbReference>
<dbReference type="PRINTS" id="PR00344">
    <property type="entry name" value="BCTRLSENSOR"/>
</dbReference>
<keyword evidence="3 6" id="KW-0597">Phosphoprotein</keyword>
<dbReference type="PROSITE" id="PS50110">
    <property type="entry name" value="RESPONSE_REGULATORY"/>
    <property type="match status" value="2"/>
</dbReference>
<dbReference type="SMART" id="SM00448">
    <property type="entry name" value="REC"/>
    <property type="match status" value="2"/>
</dbReference>
<keyword evidence="4" id="KW-0808">Transferase</keyword>
<reference evidence="12 13" key="1">
    <citation type="submission" date="2022-01" db="EMBL/GenBank/DDBJ databases">
        <authorList>
            <person name="Won M."/>
            <person name="Kim S.-J."/>
            <person name="Kwon S.-W."/>
        </authorList>
    </citation>
    <scope>NUCLEOTIDE SEQUENCE [LARGE SCALE GENOMIC DNA]</scope>
    <source>
        <strain evidence="12 13">KCTC 23505</strain>
    </source>
</reference>
<keyword evidence="7" id="KW-0175">Coiled coil</keyword>
<feature type="modified residue" description="4-aspartylphosphate" evidence="6">
    <location>
        <position position="730"/>
    </location>
</feature>
<dbReference type="Pfam" id="PF13596">
    <property type="entry name" value="PAS_10"/>
    <property type="match status" value="1"/>
</dbReference>
<evidence type="ECO:0000256" key="7">
    <source>
        <dbReference type="SAM" id="Coils"/>
    </source>
</evidence>
<evidence type="ECO:0000256" key="6">
    <source>
        <dbReference type="PROSITE-ProRule" id="PRU00169"/>
    </source>
</evidence>
<dbReference type="SUPFAM" id="SSF55874">
    <property type="entry name" value="ATPase domain of HSP90 chaperone/DNA topoisomerase II/histidine kinase"/>
    <property type="match status" value="1"/>
</dbReference>
<name>A0ABS9DVZ7_9PROT</name>
<dbReference type="InterPro" id="IPR000700">
    <property type="entry name" value="PAS-assoc_C"/>
</dbReference>
<dbReference type="InterPro" id="IPR036097">
    <property type="entry name" value="HisK_dim/P_sf"/>
</dbReference>
<dbReference type="EC" id="2.7.13.3" evidence="2"/>
<feature type="domain" description="Histidine kinase" evidence="9">
    <location>
        <begin position="441"/>
        <end position="654"/>
    </location>
</feature>
<evidence type="ECO:0000259" key="9">
    <source>
        <dbReference type="PROSITE" id="PS50109"/>
    </source>
</evidence>
<dbReference type="Pfam" id="PF00072">
    <property type="entry name" value="Response_reg"/>
    <property type="match status" value="2"/>
</dbReference>
<evidence type="ECO:0000256" key="4">
    <source>
        <dbReference type="ARBA" id="ARBA00022679"/>
    </source>
</evidence>
<evidence type="ECO:0000259" key="10">
    <source>
        <dbReference type="PROSITE" id="PS50110"/>
    </source>
</evidence>
<dbReference type="EMBL" id="JAKGBZ010000015">
    <property type="protein sequence ID" value="MCF3946909.1"/>
    <property type="molecule type" value="Genomic_DNA"/>
</dbReference>
<feature type="domain" description="Response regulatory" evidence="10">
    <location>
        <begin position="817"/>
        <end position="931"/>
    </location>
</feature>
<organism evidence="12 13">
    <name type="scientific">Acidiphilium iwatense</name>
    <dbReference type="NCBI Taxonomy" id="768198"/>
    <lineage>
        <taxon>Bacteria</taxon>
        <taxon>Pseudomonadati</taxon>
        <taxon>Pseudomonadota</taxon>
        <taxon>Alphaproteobacteria</taxon>
        <taxon>Acetobacterales</taxon>
        <taxon>Acidocellaceae</taxon>
        <taxon>Acidiphilium</taxon>
    </lineage>
</organism>
<evidence type="ECO:0000313" key="13">
    <source>
        <dbReference type="Proteomes" id="UP001521209"/>
    </source>
</evidence>
<dbReference type="InterPro" id="IPR035965">
    <property type="entry name" value="PAS-like_dom_sf"/>
</dbReference>
<keyword evidence="5" id="KW-0418">Kinase</keyword>
<dbReference type="InterPro" id="IPR029063">
    <property type="entry name" value="SAM-dependent_MTases_sf"/>
</dbReference>
<dbReference type="InterPro" id="IPR003594">
    <property type="entry name" value="HATPase_dom"/>
</dbReference>
<dbReference type="SUPFAM" id="SSF52172">
    <property type="entry name" value="CheY-like"/>
    <property type="match status" value="2"/>
</dbReference>
<dbReference type="Gene3D" id="3.40.50.150">
    <property type="entry name" value="Vaccinia Virus protein VP39"/>
    <property type="match status" value="1"/>
</dbReference>
<evidence type="ECO:0000256" key="2">
    <source>
        <dbReference type="ARBA" id="ARBA00012438"/>
    </source>
</evidence>
<sequence length="957" mass="103982">MRPEAQAKVISMFHFGLREGGVLLLGRSETINGADQRFEVISKPERLYRHVGRRRPGEIDFSIGFGPGARALTQPGHGHGQAQERSPTRQAGFAELCRRLVLETHAPAAVLINQKNETLYSLGPIDRYLRIAPGHPSHDLLAMTGQGMRTKLRSAIHRAMEHNARIVIAGGSFAANGSKVAFDIDVQPVPNEGEPLFLVCFVEAPARAREKTAPPGSSADPRVAELEHELAATQAELRGAIRNLELASQDQKAIHEEALSANEEFQSTNEELLTSKEELQSLNEELTALNGQLQETLERQRIISDDLQNVLYSTDIATLFLDRDLNIRFFTPATKALFNVIPGDIGRKLADLRSLTNDNTLLGDATSVLDSLTPIEREIEARQGAWFNRRILPYRTHDGGVGGVVITFTDITERRHVADALAAAKHQAELANRAKSRFLAAASHDLRQPLQTLVLIQGMLEKQGQGDIPRDLTTKLGQTLDAMLSMLNTLLDINQIEAGAVHADLVDFPIGGLLGRLDDEFAYLAKAQGLTLRVVPCGLSIRSDPHLLEQMVRNLLSNALKYTRHGKILLGCRRHGGTLRIEIWDAGIGIPEAELSAIFQEYHQIDNAAREYSRGLGLGLSIVQRLADLLGHRVQVRSRPGKGSVFAIEVALPPYETLPQHARRQKAGDIAASDSHTGTILIVEDDPKIRSLLDLFLTEAGHRTAAARDGAAALALVARERLQPDLILTDYNLPGNVNGLQLAATLRQRLRRPVPAILLTGDISTDALRNIAGEDCVALHKPVRLTALTSAIQRLLAAPRPAPQSPPVAAGAGSAPPICIVDDNPGVREALRAALEREGRTVKTYASCEAFLDAYHSGGAVCLLLDAYLPGMSGLDLLAHLHEAGYRLPVIMMTGSSDVPTAVRAMKAGALDFIEKPIGSGDLLASIDHALEQMSNATKRSAWREDAARRIAGLTAR</sequence>
<evidence type="ECO:0000259" key="11">
    <source>
        <dbReference type="PROSITE" id="PS50113"/>
    </source>
</evidence>
<dbReference type="Pfam" id="PF00512">
    <property type="entry name" value="HisKA"/>
    <property type="match status" value="1"/>
</dbReference>
<evidence type="ECO:0000256" key="8">
    <source>
        <dbReference type="SAM" id="MobiDB-lite"/>
    </source>
</evidence>
<evidence type="ECO:0000256" key="1">
    <source>
        <dbReference type="ARBA" id="ARBA00000085"/>
    </source>
</evidence>
<dbReference type="InterPro" id="IPR004358">
    <property type="entry name" value="Sig_transdc_His_kin-like_C"/>
</dbReference>
<feature type="modified residue" description="4-aspartylphosphate" evidence="6">
    <location>
        <position position="866"/>
    </location>
</feature>
<dbReference type="Gene3D" id="3.30.450.20">
    <property type="entry name" value="PAS domain"/>
    <property type="match status" value="1"/>
</dbReference>
<dbReference type="Pfam" id="PF02518">
    <property type="entry name" value="HATPase_c"/>
    <property type="match status" value="1"/>
</dbReference>
<dbReference type="Gene3D" id="3.40.50.2300">
    <property type="match status" value="2"/>
</dbReference>
<dbReference type="SMART" id="SM00388">
    <property type="entry name" value="HisKA"/>
    <property type="match status" value="1"/>
</dbReference>
<dbReference type="InterPro" id="IPR001789">
    <property type="entry name" value="Sig_transdc_resp-reg_receiver"/>
</dbReference>
<dbReference type="SMART" id="SM00387">
    <property type="entry name" value="HATPase_c"/>
    <property type="match status" value="1"/>
</dbReference>